<dbReference type="GO" id="GO:0016491">
    <property type="term" value="F:oxidoreductase activity"/>
    <property type="evidence" value="ECO:0007669"/>
    <property type="project" value="InterPro"/>
</dbReference>
<proteinExistence type="predicted"/>
<dbReference type="PANTHER" id="PTHR34598:SF3">
    <property type="entry name" value="OXIDOREDUCTASE AN1597"/>
    <property type="match status" value="1"/>
</dbReference>
<gene>
    <name evidence="1" type="ORF">METZ01_LOCUS201499</name>
</gene>
<dbReference type="PANTHER" id="PTHR34598">
    <property type="entry name" value="BLL6449 PROTEIN"/>
    <property type="match status" value="1"/>
</dbReference>
<dbReference type="AlphaFoldDB" id="A0A382EDT4"/>
<evidence type="ECO:0008006" key="2">
    <source>
        <dbReference type="Google" id="ProtNLM"/>
    </source>
</evidence>
<dbReference type="EMBL" id="UINC01043922">
    <property type="protein sequence ID" value="SVB48645.1"/>
    <property type="molecule type" value="Genomic_DNA"/>
</dbReference>
<reference evidence="1" key="1">
    <citation type="submission" date="2018-05" db="EMBL/GenBank/DDBJ databases">
        <authorList>
            <person name="Lanie J.A."/>
            <person name="Ng W.-L."/>
            <person name="Kazmierczak K.M."/>
            <person name="Andrzejewski T.M."/>
            <person name="Davidsen T.M."/>
            <person name="Wayne K.J."/>
            <person name="Tettelin H."/>
            <person name="Glass J.I."/>
            <person name="Rusch D."/>
            <person name="Podicherti R."/>
            <person name="Tsui H.-C.T."/>
            <person name="Winkler M.E."/>
        </authorList>
    </citation>
    <scope>NUCLEOTIDE SEQUENCE</scope>
</reference>
<dbReference type="InterPro" id="IPR044053">
    <property type="entry name" value="AsaB-like"/>
</dbReference>
<evidence type="ECO:0000313" key="1">
    <source>
        <dbReference type="EMBL" id="SVB48645.1"/>
    </source>
</evidence>
<protein>
    <recommendedName>
        <fullName evidence="2">Methyltransferase</fullName>
    </recommendedName>
</protein>
<accession>A0A382EDT4</accession>
<name>A0A382EDT4_9ZZZZ</name>
<dbReference type="NCBIfam" id="NF041278">
    <property type="entry name" value="CmcJ_NvfI_EfuI"/>
    <property type="match status" value="1"/>
</dbReference>
<sequence length="269" mass="30760">MRVAYCNTHLNYVKGDDYKPVETTIYDARASQLALDFDECGFILINHRPGVTDWNDTDQLNNLHCSEMADVAREFTGCRHAVAYPPIVRSPEAARTEPDYAPIHSVHADFTENYRTMIEAEDRPYRDFIIPLLEKAGLSQQDIRSASRVMMLQLWRNLGDPQPDTPLAVCDASTVPRTQLGTFLLEQYAGQTIELETFYAQEPQQKGQNHWYTFPGLKVDEVIAFRAFDSDYMAKQKPFWTMHSAFEDPIAGPSAPARESIEMRVLCLW</sequence>
<organism evidence="1">
    <name type="scientific">marine metagenome</name>
    <dbReference type="NCBI Taxonomy" id="408172"/>
    <lineage>
        <taxon>unclassified sequences</taxon>
        <taxon>metagenomes</taxon>
        <taxon>ecological metagenomes</taxon>
    </lineage>
</organism>